<reference evidence="5" key="1">
    <citation type="journal article" date="2023" name="Mol. Phylogenet. Evol.">
        <title>Genome-scale phylogeny and comparative genomics of the fungal order Sordariales.</title>
        <authorList>
            <person name="Hensen N."/>
            <person name="Bonometti L."/>
            <person name="Westerberg I."/>
            <person name="Brannstrom I.O."/>
            <person name="Guillou S."/>
            <person name="Cros-Aarteil S."/>
            <person name="Calhoun S."/>
            <person name="Haridas S."/>
            <person name="Kuo A."/>
            <person name="Mondo S."/>
            <person name="Pangilinan J."/>
            <person name="Riley R."/>
            <person name="LaButti K."/>
            <person name="Andreopoulos B."/>
            <person name="Lipzen A."/>
            <person name="Chen C."/>
            <person name="Yan M."/>
            <person name="Daum C."/>
            <person name="Ng V."/>
            <person name="Clum A."/>
            <person name="Steindorff A."/>
            <person name="Ohm R.A."/>
            <person name="Martin F."/>
            <person name="Silar P."/>
            <person name="Natvig D.O."/>
            <person name="Lalanne C."/>
            <person name="Gautier V."/>
            <person name="Ament-Velasquez S.L."/>
            <person name="Kruys A."/>
            <person name="Hutchinson M.I."/>
            <person name="Powell A.J."/>
            <person name="Barry K."/>
            <person name="Miller A.N."/>
            <person name="Grigoriev I.V."/>
            <person name="Debuchy R."/>
            <person name="Gladieux P."/>
            <person name="Hiltunen Thoren M."/>
            <person name="Johannesson H."/>
        </authorList>
    </citation>
    <scope>NUCLEOTIDE SEQUENCE</scope>
    <source>
        <strain evidence="5">PSN243</strain>
    </source>
</reference>
<name>A0AAV9H161_9PEZI</name>
<dbReference type="PROSITE" id="PS50297">
    <property type="entry name" value="ANK_REP_REGION"/>
    <property type="match status" value="1"/>
</dbReference>
<comment type="caution">
    <text evidence="5">The sequence shown here is derived from an EMBL/GenBank/DDBJ whole genome shotgun (WGS) entry which is preliminary data.</text>
</comment>
<dbReference type="PANTHER" id="PTHR10039">
    <property type="entry name" value="AMELOGENIN"/>
    <property type="match status" value="1"/>
</dbReference>
<sequence>MSSPGTGTGGGRLSRFRRFIRKARPPKSAKPPRHDHTKRDHRDRPAKPTTDADEATGGMAKYHSEENLSTSKSIATPTQRQPNDRSSAPSNAEFWNQAVAALKNTNWKAYQVIVSTQRAASADKKDGTVLDIATTLLAEVEKQKEQRIKQRHLDTILTCLTIVKDKGKALTELDPSGYAKIAWVPFGFVLELVTIERDKYAEALEAFSGMSMLVCRYSAVECTYSAERIREIEGFESALVTLYTSILECMAALICHFQRKKIASMRDMVEKDKECKAFASLVDSQTVTNINRAVEEMRKSESLTLTQECLTWISPINSSDDHSHILDLTGLDTDFSKAGKWLLEHPTWRAWRTPPPQTDPSSKFRYNAFKVGSGKTCLTARVIETLLGESYEHGNTQVAYFYCSKADGYTEYLTNVLLRKSHVTIVIDALDECANPKDFFNRMKAVQKALFENTNAQTVANVFISSRDEVEVQQAFPTCELMSLAPSDTDSDLNEFIRIRIRKELADDAYHPLCKDTTLRERTIETLEKHGKGAFKWTQLQLDLLFPSNYRQLQKSDILERLGKIDRGVGSDRLNQLFNTYNDVYERNASPGTSAAKYAKLALQHSLRTFDLSTPGNIESERAKIQRVTLNLLVLDSYDFLQLPHVSVKEYLQLGRDDRQDFSDQMAHAQIAAICLQVLTFPIPKLSVEGYPSRSFLAYSSVYWPKHCAEAGTDGRGKSPLREVFEAWIGRGQASPAFANWVTGYLKHYERFSSHVKTQLGGQGALSDEPDPLFVACIWDFPEVIAAVIQHRPSALDGINHDGISGLHLAVYHGNLIVAKQLLDAGVDVNLESDEDESTVLHTAAK</sequence>
<keyword evidence="6" id="KW-1185">Reference proteome</keyword>
<dbReference type="Proteomes" id="UP001321760">
    <property type="component" value="Unassembled WGS sequence"/>
</dbReference>
<gene>
    <name evidence="5" type="ORF">QBC34DRAFT_434030</name>
</gene>
<dbReference type="SUPFAM" id="SSF48403">
    <property type="entry name" value="Ankyrin repeat"/>
    <property type="match status" value="1"/>
</dbReference>
<reference evidence="5" key="2">
    <citation type="submission" date="2023-05" db="EMBL/GenBank/DDBJ databases">
        <authorList>
            <consortium name="Lawrence Berkeley National Laboratory"/>
            <person name="Steindorff A."/>
            <person name="Hensen N."/>
            <person name="Bonometti L."/>
            <person name="Westerberg I."/>
            <person name="Brannstrom I.O."/>
            <person name="Guillou S."/>
            <person name="Cros-Aarteil S."/>
            <person name="Calhoun S."/>
            <person name="Haridas S."/>
            <person name="Kuo A."/>
            <person name="Mondo S."/>
            <person name="Pangilinan J."/>
            <person name="Riley R."/>
            <person name="Labutti K."/>
            <person name="Andreopoulos B."/>
            <person name="Lipzen A."/>
            <person name="Chen C."/>
            <person name="Yanf M."/>
            <person name="Daum C."/>
            <person name="Ng V."/>
            <person name="Clum A."/>
            <person name="Ohm R."/>
            <person name="Martin F."/>
            <person name="Silar P."/>
            <person name="Natvig D."/>
            <person name="Lalanne C."/>
            <person name="Gautier V."/>
            <person name="Ament-Velasquez S.L."/>
            <person name="Kruys A."/>
            <person name="Hutchinson M.I."/>
            <person name="Powell A.J."/>
            <person name="Barry K."/>
            <person name="Miller A.N."/>
            <person name="Grigoriev I.V."/>
            <person name="Debuchy R."/>
            <person name="Gladieux P."/>
            <person name="Thoren M.H."/>
            <person name="Johannesson H."/>
        </authorList>
    </citation>
    <scope>NUCLEOTIDE SEQUENCE</scope>
    <source>
        <strain evidence="5">PSN243</strain>
    </source>
</reference>
<evidence type="ECO:0000313" key="6">
    <source>
        <dbReference type="Proteomes" id="UP001321760"/>
    </source>
</evidence>
<dbReference type="Pfam" id="PF24883">
    <property type="entry name" value="NPHP3_N"/>
    <property type="match status" value="1"/>
</dbReference>
<evidence type="ECO:0000256" key="1">
    <source>
        <dbReference type="ARBA" id="ARBA00022737"/>
    </source>
</evidence>
<evidence type="ECO:0000256" key="3">
    <source>
        <dbReference type="SAM" id="MobiDB-lite"/>
    </source>
</evidence>
<dbReference type="PROSITE" id="PS50088">
    <property type="entry name" value="ANK_REPEAT"/>
    <property type="match status" value="1"/>
</dbReference>
<dbReference type="PANTHER" id="PTHR10039:SF16">
    <property type="entry name" value="GPI INOSITOL-DEACYLASE"/>
    <property type="match status" value="1"/>
</dbReference>
<evidence type="ECO:0000256" key="2">
    <source>
        <dbReference type="PROSITE-ProRule" id="PRU00023"/>
    </source>
</evidence>
<feature type="compositionally biased region" description="Polar residues" evidence="3">
    <location>
        <begin position="67"/>
        <end position="90"/>
    </location>
</feature>
<feature type="compositionally biased region" description="Gly residues" evidence="3">
    <location>
        <begin position="1"/>
        <end position="12"/>
    </location>
</feature>
<feature type="repeat" description="ANK" evidence="2">
    <location>
        <begin position="802"/>
        <end position="834"/>
    </location>
</feature>
<dbReference type="InterPro" id="IPR056884">
    <property type="entry name" value="NPHP3-like_N"/>
</dbReference>
<evidence type="ECO:0000313" key="5">
    <source>
        <dbReference type="EMBL" id="KAK4454466.1"/>
    </source>
</evidence>
<protein>
    <recommendedName>
        <fullName evidence="4">Nephrocystin 3-like N-terminal domain-containing protein</fullName>
    </recommendedName>
</protein>
<dbReference type="InterPro" id="IPR036770">
    <property type="entry name" value="Ankyrin_rpt-contain_sf"/>
</dbReference>
<proteinExistence type="predicted"/>
<dbReference type="AlphaFoldDB" id="A0AAV9H161"/>
<keyword evidence="1" id="KW-0677">Repeat</keyword>
<keyword evidence="2" id="KW-0040">ANK repeat</keyword>
<feature type="region of interest" description="Disordered" evidence="3">
    <location>
        <begin position="1"/>
        <end position="90"/>
    </location>
</feature>
<dbReference type="Pfam" id="PF00023">
    <property type="entry name" value="Ank"/>
    <property type="match status" value="1"/>
</dbReference>
<dbReference type="InterPro" id="IPR002110">
    <property type="entry name" value="Ankyrin_rpt"/>
</dbReference>
<feature type="compositionally biased region" description="Basic residues" evidence="3">
    <location>
        <begin position="14"/>
        <end position="31"/>
    </location>
</feature>
<feature type="domain" description="Nephrocystin 3-like N-terminal" evidence="4">
    <location>
        <begin position="339"/>
        <end position="417"/>
    </location>
</feature>
<evidence type="ECO:0000259" key="4">
    <source>
        <dbReference type="Pfam" id="PF24883"/>
    </source>
</evidence>
<dbReference type="EMBL" id="MU865917">
    <property type="protein sequence ID" value="KAK4454466.1"/>
    <property type="molecule type" value="Genomic_DNA"/>
</dbReference>
<accession>A0AAV9H161</accession>
<dbReference type="SMART" id="SM00248">
    <property type="entry name" value="ANK"/>
    <property type="match status" value="2"/>
</dbReference>
<feature type="compositionally biased region" description="Basic and acidic residues" evidence="3">
    <location>
        <begin position="32"/>
        <end position="46"/>
    </location>
</feature>
<dbReference type="Gene3D" id="1.25.40.20">
    <property type="entry name" value="Ankyrin repeat-containing domain"/>
    <property type="match status" value="1"/>
</dbReference>
<organism evidence="5 6">
    <name type="scientific">Podospora aff. communis PSN243</name>
    <dbReference type="NCBI Taxonomy" id="3040156"/>
    <lineage>
        <taxon>Eukaryota</taxon>
        <taxon>Fungi</taxon>
        <taxon>Dikarya</taxon>
        <taxon>Ascomycota</taxon>
        <taxon>Pezizomycotina</taxon>
        <taxon>Sordariomycetes</taxon>
        <taxon>Sordariomycetidae</taxon>
        <taxon>Sordariales</taxon>
        <taxon>Podosporaceae</taxon>
        <taxon>Podospora</taxon>
    </lineage>
</organism>